<evidence type="ECO:0000313" key="2">
    <source>
        <dbReference type="Proteomes" id="UP001140560"/>
    </source>
</evidence>
<dbReference type="InterPro" id="IPR031755">
    <property type="entry name" value="Inhibitor_I66"/>
</dbReference>
<comment type="caution">
    <text evidence="1">The sequence shown here is derived from an EMBL/GenBank/DDBJ whole genome shotgun (WGS) entry which is preliminary data.</text>
</comment>
<dbReference type="EMBL" id="JAPEUY010000010">
    <property type="protein sequence ID" value="KAJ4368849.1"/>
    <property type="molecule type" value="Genomic_DNA"/>
</dbReference>
<name>A0A9W9CKR3_9PLEO</name>
<dbReference type="OrthoDB" id="3439489at2759"/>
<dbReference type="GO" id="GO:0004867">
    <property type="term" value="F:serine-type endopeptidase inhibitor activity"/>
    <property type="evidence" value="ECO:0007669"/>
    <property type="project" value="InterPro"/>
</dbReference>
<organism evidence="1 2">
    <name type="scientific">Neocucurbitaria cava</name>
    <dbReference type="NCBI Taxonomy" id="798079"/>
    <lineage>
        <taxon>Eukaryota</taxon>
        <taxon>Fungi</taxon>
        <taxon>Dikarya</taxon>
        <taxon>Ascomycota</taxon>
        <taxon>Pezizomycotina</taxon>
        <taxon>Dothideomycetes</taxon>
        <taxon>Pleosporomycetidae</taxon>
        <taxon>Pleosporales</taxon>
        <taxon>Pleosporineae</taxon>
        <taxon>Cucurbitariaceae</taxon>
        <taxon>Neocucurbitaria</taxon>
    </lineage>
</organism>
<reference evidence="1" key="1">
    <citation type="submission" date="2022-10" db="EMBL/GenBank/DDBJ databases">
        <title>Tapping the CABI collections for fungal endophytes: first genome assemblies for Collariella, Neodidymelliopsis, Ascochyta clinopodiicola, Didymella pomorum, Didymosphaeria variabile, Neocosmospora piperis and Neocucurbitaria cava.</title>
        <authorList>
            <person name="Hill R."/>
        </authorList>
    </citation>
    <scope>NUCLEOTIDE SEQUENCE</scope>
    <source>
        <strain evidence="1">IMI 356814</strain>
    </source>
</reference>
<gene>
    <name evidence="1" type="ORF">N0V83_005931</name>
</gene>
<proteinExistence type="predicted"/>
<dbReference type="Pfam" id="PF16850">
    <property type="entry name" value="Inhibitor_I66"/>
    <property type="match status" value="1"/>
</dbReference>
<dbReference type="AlphaFoldDB" id="A0A9W9CKR3"/>
<evidence type="ECO:0000313" key="1">
    <source>
        <dbReference type="EMBL" id="KAJ4368849.1"/>
    </source>
</evidence>
<sequence length="126" mass="13952">MGSLPSPFTIEIDGTPVAKVEETTHRPIQATLGPDAAVFTLKDHRLVCGDWALARNKSEDRSLLPKQVLWFKLGPESDERAQPVSARKEGDEYQIKFADKSLMAEDGKVLVELMGDGQSKVVLKFQ</sequence>
<keyword evidence="2" id="KW-1185">Reference proteome</keyword>
<accession>A0A9W9CKR3</accession>
<dbReference type="Proteomes" id="UP001140560">
    <property type="component" value="Unassembled WGS sequence"/>
</dbReference>
<dbReference type="Gene3D" id="2.80.10.50">
    <property type="match status" value="1"/>
</dbReference>
<protein>
    <submittedName>
        <fullName evidence="1">Uncharacterized protein</fullName>
    </submittedName>
</protein>